<accession>A0A9N9R026</accession>
<dbReference type="PROSITE" id="PS50945">
    <property type="entry name" value="I_LWEQ"/>
    <property type="match status" value="1"/>
</dbReference>
<evidence type="ECO:0000259" key="4">
    <source>
        <dbReference type="PROSITE" id="PS50945"/>
    </source>
</evidence>
<dbReference type="GO" id="GO:0006897">
    <property type="term" value="P:endocytosis"/>
    <property type="evidence" value="ECO:0007669"/>
    <property type="project" value="InterPro"/>
</dbReference>
<dbReference type="OrthoDB" id="8178130at2759"/>
<evidence type="ECO:0000256" key="1">
    <source>
        <dbReference type="ARBA" id="ARBA00004496"/>
    </source>
</evidence>
<keyword evidence="3" id="KW-0175">Coiled coil</keyword>
<dbReference type="Gene3D" id="1.20.1410.10">
    <property type="entry name" value="I/LWEQ domain"/>
    <property type="match status" value="1"/>
</dbReference>
<dbReference type="PANTHER" id="PTHR10407:SF15">
    <property type="entry name" value="HUNTINGTIN INTERACTING PROTEIN 1"/>
    <property type="match status" value="1"/>
</dbReference>
<dbReference type="GO" id="GO:0043325">
    <property type="term" value="F:phosphatidylinositol-3,4-bisphosphate binding"/>
    <property type="evidence" value="ECO:0007669"/>
    <property type="project" value="TreeGrafter"/>
</dbReference>
<dbReference type="AlphaFoldDB" id="A0A9N9R026"/>
<feature type="coiled-coil region" evidence="3">
    <location>
        <begin position="10"/>
        <end position="111"/>
    </location>
</feature>
<dbReference type="GO" id="GO:0080025">
    <property type="term" value="F:phosphatidylinositol-3,5-bisphosphate binding"/>
    <property type="evidence" value="ECO:0007669"/>
    <property type="project" value="TreeGrafter"/>
</dbReference>
<dbReference type="Pfam" id="PF01608">
    <property type="entry name" value="I_LWEQ"/>
    <property type="match status" value="1"/>
</dbReference>
<comment type="subcellular location">
    <subcellularLocation>
        <location evidence="1">Cytoplasm</location>
    </subcellularLocation>
</comment>
<dbReference type="GO" id="GO:0051015">
    <property type="term" value="F:actin filament binding"/>
    <property type="evidence" value="ECO:0007669"/>
    <property type="project" value="TreeGrafter"/>
</dbReference>
<dbReference type="GO" id="GO:0030136">
    <property type="term" value="C:clathrin-coated vesicle"/>
    <property type="evidence" value="ECO:0007669"/>
    <property type="project" value="TreeGrafter"/>
</dbReference>
<feature type="domain" description="I/LWEQ" evidence="4">
    <location>
        <begin position="242"/>
        <end position="479"/>
    </location>
</feature>
<proteinExistence type="predicted"/>
<gene>
    <name evidence="5" type="ORF">DIATSA_LOCUS4794</name>
</gene>
<keyword evidence="2" id="KW-0963">Cytoplasm</keyword>
<name>A0A9N9R026_9NEOP</name>
<dbReference type="GO" id="GO:0048268">
    <property type="term" value="P:clathrin coat assembly"/>
    <property type="evidence" value="ECO:0007669"/>
    <property type="project" value="TreeGrafter"/>
</dbReference>
<dbReference type="GO" id="GO:0032051">
    <property type="term" value="F:clathrin light chain binding"/>
    <property type="evidence" value="ECO:0007669"/>
    <property type="project" value="TreeGrafter"/>
</dbReference>
<reference evidence="5" key="1">
    <citation type="submission" date="2021-12" db="EMBL/GenBank/DDBJ databases">
        <authorList>
            <person name="King R."/>
        </authorList>
    </citation>
    <scope>NUCLEOTIDE SEQUENCE</scope>
</reference>
<dbReference type="InterPro" id="IPR002558">
    <property type="entry name" value="ILWEQ_dom"/>
</dbReference>
<dbReference type="EMBL" id="OU893347">
    <property type="protein sequence ID" value="CAG9786866.1"/>
    <property type="molecule type" value="Genomic_DNA"/>
</dbReference>
<evidence type="ECO:0000313" key="6">
    <source>
        <dbReference type="Proteomes" id="UP001153714"/>
    </source>
</evidence>
<keyword evidence="6" id="KW-1185">Reference proteome</keyword>
<protein>
    <recommendedName>
        <fullName evidence="4">I/LWEQ domain-containing protein</fullName>
    </recommendedName>
</protein>
<sequence length="492" mass="52243">MQNITFNNQISEKDENIANAHQEIENLKAALDDLQKLNLKVNEEMKIVISEKDKEKQTLEAKLNIADNRRLNAESELQDLLQQNSVLEADLATLKIQLEEAKKEIEKQSSRVVLCGGEAAVEMTQDALAAMDGTLQTERNPATLADTALQYLAANTQMKGNEESIAKSAILVAHSTAQLSAQLTDLSNTSTDAELSDKLNGECRTMLNATMECLECIKGGNVSAPLCGAARARVLAGAQSAAAAAARSHSHLRVDDELAGMDRAIQEAASQIESLLAASRAGDSGVKLEVNGKILDACTTLMAAVKVLVHESRALQTELGDTTTRQHMYRKNPQWSQGLISASKAVVFAAKLLVTSADEAVGASGRLEGVSAAGHEVAGSTAQLVAASRARAPPASAALARLTAASRHVAAATGALVAAVRAAAALTTDTEALDTSALTLTATRRLEMESKVRSLELETALEAERAKLAALRKRHYHLAQQEENGNMENGKE</sequence>
<dbReference type="GO" id="GO:0007015">
    <property type="term" value="P:actin filament organization"/>
    <property type="evidence" value="ECO:0007669"/>
    <property type="project" value="TreeGrafter"/>
</dbReference>
<organism evidence="5 6">
    <name type="scientific">Diatraea saccharalis</name>
    <name type="common">sugarcane borer</name>
    <dbReference type="NCBI Taxonomy" id="40085"/>
    <lineage>
        <taxon>Eukaryota</taxon>
        <taxon>Metazoa</taxon>
        <taxon>Ecdysozoa</taxon>
        <taxon>Arthropoda</taxon>
        <taxon>Hexapoda</taxon>
        <taxon>Insecta</taxon>
        <taxon>Pterygota</taxon>
        <taxon>Neoptera</taxon>
        <taxon>Endopterygota</taxon>
        <taxon>Lepidoptera</taxon>
        <taxon>Glossata</taxon>
        <taxon>Ditrysia</taxon>
        <taxon>Pyraloidea</taxon>
        <taxon>Crambidae</taxon>
        <taxon>Crambinae</taxon>
        <taxon>Diatraea</taxon>
    </lineage>
</organism>
<dbReference type="Proteomes" id="UP001153714">
    <property type="component" value="Chromosome 16"/>
</dbReference>
<dbReference type="SUPFAM" id="SSF109885">
    <property type="entry name" value="I/LWEQ domain"/>
    <property type="match status" value="1"/>
</dbReference>
<dbReference type="SMART" id="SM00307">
    <property type="entry name" value="ILWEQ"/>
    <property type="match status" value="1"/>
</dbReference>
<dbReference type="InterPro" id="IPR030224">
    <property type="entry name" value="Sla2_fam"/>
</dbReference>
<evidence type="ECO:0000256" key="2">
    <source>
        <dbReference type="ARBA" id="ARBA00022490"/>
    </source>
</evidence>
<evidence type="ECO:0000313" key="5">
    <source>
        <dbReference type="EMBL" id="CAG9786866.1"/>
    </source>
</evidence>
<dbReference type="GO" id="GO:0030864">
    <property type="term" value="C:cortical actin cytoskeleton"/>
    <property type="evidence" value="ECO:0007669"/>
    <property type="project" value="TreeGrafter"/>
</dbReference>
<reference evidence="5" key="2">
    <citation type="submission" date="2022-10" db="EMBL/GenBank/DDBJ databases">
        <authorList>
            <consortium name="ENA_rothamsted_submissions"/>
            <consortium name="culmorum"/>
            <person name="King R."/>
        </authorList>
    </citation>
    <scope>NUCLEOTIDE SEQUENCE</scope>
</reference>
<dbReference type="GO" id="GO:0035615">
    <property type="term" value="F:clathrin adaptor activity"/>
    <property type="evidence" value="ECO:0007669"/>
    <property type="project" value="TreeGrafter"/>
</dbReference>
<dbReference type="InterPro" id="IPR035964">
    <property type="entry name" value="I/LWEQ_dom_sf"/>
</dbReference>
<dbReference type="PANTHER" id="PTHR10407">
    <property type="entry name" value="HUNTINGTIN INTERACTING PROTEIN 1"/>
    <property type="match status" value="1"/>
</dbReference>
<evidence type="ECO:0000256" key="3">
    <source>
        <dbReference type="SAM" id="Coils"/>
    </source>
</evidence>